<accession>A0A6J6XM79</accession>
<dbReference type="EMBL" id="CAFAAP010000036">
    <property type="protein sequence ID" value="CAB4797609.1"/>
    <property type="molecule type" value="Genomic_DNA"/>
</dbReference>
<organism evidence="1">
    <name type="scientific">freshwater metagenome</name>
    <dbReference type="NCBI Taxonomy" id="449393"/>
    <lineage>
        <taxon>unclassified sequences</taxon>
        <taxon>metagenomes</taxon>
        <taxon>ecological metagenomes</taxon>
    </lineage>
</organism>
<name>A0A6J6XM79_9ZZZZ</name>
<gene>
    <name evidence="1" type="ORF">UFOPK3026_00366</name>
</gene>
<evidence type="ECO:0000313" key="1">
    <source>
        <dbReference type="EMBL" id="CAB4797609.1"/>
    </source>
</evidence>
<sequence>MIWFIALAIELSIFFCHKFSTDTHSKGNFGDPAFLTEHATYSAFGRSVLVNKLKRLVSET</sequence>
<dbReference type="AlphaFoldDB" id="A0A6J6XM79"/>
<protein>
    <submittedName>
        <fullName evidence="1">Unannotated protein</fullName>
    </submittedName>
</protein>
<proteinExistence type="predicted"/>
<reference evidence="1" key="1">
    <citation type="submission" date="2020-05" db="EMBL/GenBank/DDBJ databases">
        <authorList>
            <person name="Chiriac C."/>
            <person name="Salcher M."/>
            <person name="Ghai R."/>
            <person name="Kavagutti S V."/>
        </authorList>
    </citation>
    <scope>NUCLEOTIDE SEQUENCE</scope>
</reference>